<dbReference type="Pfam" id="PF01068">
    <property type="entry name" value="DNA_ligase_A_M"/>
    <property type="match status" value="1"/>
</dbReference>
<evidence type="ECO:0000256" key="1">
    <source>
        <dbReference type="ARBA" id="ARBA00007572"/>
    </source>
</evidence>
<sequence length="281" mass="30782">MRLQSRQLHSLTPFFPDVVDALGTWFRNVVLDGELVVCGDGRLDFTALQRRLASSRVAAEAPASFLVFDVLEAGGTDLRAYPYKVRRAVLQRLLDGLAPPLALVPMTTDATAARGCLTGHLDAGIEGVVAKRLNQPYRPRSTWRKVRAYTSMEAIVGGVLGPISAPVALVLGRPDQRGELRVVGRTTPIPRHLRAEIGTQLRPACAAHPWPAVLRPARYGDSAPVEYARVEPRVVVELVVDAAIGRVQGRPVWRHPANLRRIRAELHPMDLSPLASDAWSE</sequence>
<dbReference type="AlphaFoldDB" id="A0A561STN9"/>
<dbReference type="Gene3D" id="3.30.470.30">
    <property type="entry name" value="DNA ligase/mRNA capping enzyme"/>
    <property type="match status" value="1"/>
</dbReference>
<organism evidence="4 5">
    <name type="scientific">Pseudonocardia hierapolitana</name>
    <dbReference type="NCBI Taxonomy" id="1128676"/>
    <lineage>
        <taxon>Bacteria</taxon>
        <taxon>Bacillati</taxon>
        <taxon>Actinomycetota</taxon>
        <taxon>Actinomycetes</taxon>
        <taxon>Pseudonocardiales</taxon>
        <taxon>Pseudonocardiaceae</taxon>
        <taxon>Pseudonocardia</taxon>
    </lineage>
</organism>
<proteinExistence type="inferred from homology"/>
<keyword evidence="2 4" id="KW-0436">Ligase</keyword>
<dbReference type="PANTHER" id="PTHR45674:SF4">
    <property type="entry name" value="DNA LIGASE 1"/>
    <property type="match status" value="1"/>
</dbReference>
<dbReference type="PANTHER" id="PTHR45674">
    <property type="entry name" value="DNA LIGASE 1/3 FAMILY MEMBER"/>
    <property type="match status" value="1"/>
</dbReference>
<name>A0A561STN9_9PSEU</name>
<dbReference type="Proteomes" id="UP000321261">
    <property type="component" value="Unassembled WGS sequence"/>
</dbReference>
<dbReference type="InterPro" id="IPR012310">
    <property type="entry name" value="DNA_ligase_ATP-dep_cent"/>
</dbReference>
<evidence type="ECO:0000256" key="2">
    <source>
        <dbReference type="ARBA" id="ARBA00022598"/>
    </source>
</evidence>
<gene>
    <name evidence="4" type="ORF">FHX44_114139</name>
</gene>
<reference evidence="4 5" key="1">
    <citation type="submission" date="2019-06" db="EMBL/GenBank/DDBJ databases">
        <title>Sequencing the genomes of 1000 actinobacteria strains.</title>
        <authorList>
            <person name="Klenk H.-P."/>
        </authorList>
    </citation>
    <scope>NUCLEOTIDE SEQUENCE [LARGE SCALE GENOMIC DNA]</scope>
    <source>
        <strain evidence="4 5">DSM 45671</strain>
    </source>
</reference>
<dbReference type="GO" id="GO:0006281">
    <property type="term" value="P:DNA repair"/>
    <property type="evidence" value="ECO:0007669"/>
    <property type="project" value="InterPro"/>
</dbReference>
<evidence type="ECO:0000313" key="5">
    <source>
        <dbReference type="Proteomes" id="UP000321261"/>
    </source>
</evidence>
<feature type="domain" description="ATP-dependent DNA ligase family profile" evidence="3">
    <location>
        <begin position="2"/>
        <end position="146"/>
    </location>
</feature>
<keyword evidence="5" id="KW-1185">Reference proteome</keyword>
<dbReference type="SUPFAM" id="SSF56091">
    <property type="entry name" value="DNA ligase/mRNA capping enzyme, catalytic domain"/>
    <property type="match status" value="1"/>
</dbReference>
<dbReference type="GO" id="GO:0006310">
    <property type="term" value="P:DNA recombination"/>
    <property type="evidence" value="ECO:0007669"/>
    <property type="project" value="InterPro"/>
</dbReference>
<evidence type="ECO:0000313" key="4">
    <source>
        <dbReference type="EMBL" id="TWF78219.1"/>
    </source>
</evidence>
<accession>A0A561STN9</accession>
<evidence type="ECO:0000259" key="3">
    <source>
        <dbReference type="Pfam" id="PF01068"/>
    </source>
</evidence>
<dbReference type="GO" id="GO:0005524">
    <property type="term" value="F:ATP binding"/>
    <property type="evidence" value="ECO:0007669"/>
    <property type="project" value="InterPro"/>
</dbReference>
<comment type="similarity">
    <text evidence="1">Belongs to the ATP-dependent DNA ligase family.</text>
</comment>
<dbReference type="EMBL" id="VIWU01000001">
    <property type="protein sequence ID" value="TWF78219.1"/>
    <property type="molecule type" value="Genomic_DNA"/>
</dbReference>
<dbReference type="GO" id="GO:0003910">
    <property type="term" value="F:DNA ligase (ATP) activity"/>
    <property type="evidence" value="ECO:0007669"/>
    <property type="project" value="InterPro"/>
</dbReference>
<protein>
    <submittedName>
        <fullName evidence="4">ATP dependent DNA ligase-like protein</fullName>
    </submittedName>
</protein>
<dbReference type="InterPro" id="IPR050191">
    <property type="entry name" value="ATP-dep_DNA_ligase"/>
</dbReference>
<comment type="caution">
    <text evidence="4">The sequence shown here is derived from an EMBL/GenBank/DDBJ whole genome shotgun (WGS) entry which is preliminary data.</text>
</comment>